<gene>
    <name evidence="2" type="ORF">IPT68_12885</name>
</gene>
<proteinExistence type="predicted"/>
<evidence type="ECO:0000256" key="1">
    <source>
        <dbReference type="SAM" id="Phobius"/>
    </source>
</evidence>
<keyword evidence="3" id="KW-1185">Reference proteome</keyword>
<feature type="transmembrane region" description="Helical" evidence="1">
    <location>
        <begin position="67"/>
        <end position="89"/>
    </location>
</feature>
<keyword evidence="1" id="KW-1133">Transmembrane helix</keyword>
<reference evidence="2 3" key="1">
    <citation type="submission" date="2020-10" db="EMBL/GenBank/DDBJ databases">
        <title>Streptomyces chromofuscus complate genome analysis.</title>
        <authorList>
            <person name="Anwar N."/>
        </authorList>
    </citation>
    <scope>NUCLEOTIDE SEQUENCE [LARGE SCALE GENOMIC DNA]</scope>
    <source>
        <strain evidence="2 3">DSM 40273</strain>
    </source>
</reference>
<dbReference type="AlphaFoldDB" id="A0A7M2TIS3"/>
<protein>
    <submittedName>
        <fullName evidence="2">Uncharacterized protein</fullName>
    </submittedName>
</protein>
<evidence type="ECO:0000313" key="3">
    <source>
        <dbReference type="Proteomes" id="UP000594008"/>
    </source>
</evidence>
<dbReference type="Proteomes" id="UP000594008">
    <property type="component" value="Chromosome"/>
</dbReference>
<accession>A0A7M2TIS3</accession>
<organism evidence="2 3">
    <name type="scientific">Streptomyces chromofuscus</name>
    <dbReference type="NCBI Taxonomy" id="42881"/>
    <lineage>
        <taxon>Bacteria</taxon>
        <taxon>Bacillati</taxon>
        <taxon>Actinomycetota</taxon>
        <taxon>Actinomycetes</taxon>
        <taxon>Kitasatosporales</taxon>
        <taxon>Streptomycetaceae</taxon>
        <taxon>Streptomyces</taxon>
    </lineage>
</organism>
<evidence type="ECO:0000313" key="2">
    <source>
        <dbReference type="EMBL" id="QOV47578.1"/>
    </source>
</evidence>
<dbReference type="KEGG" id="schf:IPT68_12885"/>
<keyword evidence="1" id="KW-0472">Membrane</keyword>
<keyword evidence="1" id="KW-0812">Transmembrane</keyword>
<sequence>MAAVTGEPLPEAARADAVLLAEYRSAETDVAVLRKQLEIIADALADPAPHPAPAPPRPRSRYRPLRLALNGLAAAVAGTVLVGLGWLVVRATDGAADITAGTGADKAQQDAKAGGPFGSPDFLACARLVAEGEVTGTRPVPGTGQERVTLQVSRSYIPARSEAEVTFVIPAAAGLDEGQRALVAIRRGSASPEEWLVGEEAIAAERPLLLQTLPRARTTPCP</sequence>
<name>A0A7M2TIS3_STRCW</name>
<dbReference type="EMBL" id="CP063374">
    <property type="protein sequence ID" value="QOV47578.1"/>
    <property type="molecule type" value="Genomic_DNA"/>
</dbReference>